<comment type="caution">
    <text evidence="7">The sequence shown here is derived from an EMBL/GenBank/DDBJ whole genome shotgun (WGS) entry which is preliminary data.</text>
</comment>
<evidence type="ECO:0000256" key="1">
    <source>
        <dbReference type="ARBA" id="ARBA00022741"/>
    </source>
</evidence>
<dbReference type="Gene3D" id="3.40.50.300">
    <property type="entry name" value="P-loop containing nucleotide triphosphate hydrolases"/>
    <property type="match status" value="1"/>
</dbReference>
<dbReference type="Gene3D" id="1.10.8.60">
    <property type="match status" value="1"/>
</dbReference>
<dbReference type="SMART" id="SM00382">
    <property type="entry name" value="AAA"/>
    <property type="match status" value="1"/>
</dbReference>
<evidence type="ECO:0000259" key="6">
    <source>
        <dbReference type="PROSITE" id="PS50045"/>
    </source>
</evidence>
<dbReference type="PROSITE" id="PS00676">
    <property type="entry name" value="SIGMA54_INTERACT_2"/>
    <property type="match status" value="1"/>
</dbReference>
<dbReference type="Proteomes" id="UP001515683">
    <property type="component" value="Unassembled WGS sequence"/>
</dbReference>
<dbReference type="InterPro" id="IPR025943">
    <property type="entry name" value="Sigma_54_int_dom_ATP-bd_2"/>
</dbReference>
<dbReference type="SUPFAM" id="SSF52540">
    <property type="entry name" value="P-loop containing nucleoside triphosphate hydrolases"/>
    <property type="match status" value="1"/>
</dbReference>
<feature type="domain" description="Sigma-54 factor interaction" evidence="6">
    <location>
        <begin position="15"/>
        <end position="243"/>
    </location>
</feature>
<dbReference type="InterPro" id="IPR003593">
    <property type="entry name" value="AAA+_ATPase"/>
</dbReference>
<dbReference type="Pfam" id="PF25601">
    <property type="entry name" value="AAA_lid_14"/>
    <property type="match status" value="1"/>
</dbReference>
<evidence type="ECO:0000256" key="4">
    <source>
        <dbReference type="ARBA" id="ARBA00023125"/>
    </source>
</evidence>
<dbReference type="PRINTS" id="PR01590">
    <property type="entry name" value="HTHFIS"/>
</dbReference>
<keyword evidence="4" id="KW-0238">DNA-binding</keyword>
<evidence type="ECO:0000256" key="5">
    <source>
        <dbReference type="ARBA" id="ARBA00023163"/>
    </source>
</evidence>
<proteinExistence type="predicted"/>
<gene>
    <name evidence="7" type="ORF">F3J40_06690</name>
</gene>
<evidence type="ECO:0000256" key="3">
    <source>
        <dbReference type="ARBA" id="ARBA00023015"/>
    </source>
</evidence>
<organism evidence="7 8">
    <name type="scientific">Candidatus Pantoea multigeneris</name>
    <dbReference type="NCBI Taxonomy" id="2608357"/>
    <lineage>
        <taxon>Bacteria</taxon>
        <taxon>Pseudomonadati</taxon>
        <taxon>Pseudomonadota</taxon>
        <taxon>Gammaproteobacteria</taxon>
        <taxon>Enterobacterales</taxon>
        <taxon>Erwiniaceae</taxon>
        <taxon>Pantoea</taxon>
    </lineage>
</organism>
<dbReference type="EMBL" id="VWXF01000002">
    <property type="protein sequence ID" value="NIF21290.1"/>
    <property type="molecule type" value="Genomic_DNA"/>
</dbReference>
<dbReference type="InterPro" id="IPR009057">
    <property type="entry name" value="Homeodomain-like_sf"/>
</dbReference>
<dbReference type="InterPro" id="IPR025662">
    <property type="entry name" value="Sigma_54_int_dom_ATP-bd_1"/>
</dbReference>
<keyword evidence="3" id="KW-0805">Transcription regulation</keyword>
<dbReference type="Pfam" id="PF02954">
    <property type="entry name" value="HTH_8"/>
    <property type="match status" value="1"/>
</dbReference>
<reference evidence="7 8" key="1">
    <citation type="journal article" date="2019" name="bioRxiv">
        <title>Bacteria contribute to plant secondary compound degradation in a generalist herbivore system.</title>
        <authorList>
            <person name="Francoeur C.B."/>
            <person name="Khadempour L."/>
            <person name="Moreira-Soto R.D."/>
            <person name="Gotting K."/>
            <person name="Book A.J."/>
            <person name="Pinto-Tomas A.A."/>
            <person name="Keefover-Ring K."/>
            <person name="Currie C.R."/>
        </authorList>
    </citation>
    <scope>NUCLEOTIDE SEQUENCE [LARGE SCALE GENOMIC DNA]</scope>
    <source>
        <strain evidence="7">Acro-835</strain>
    </source>
</reference>
<dbReference type="PANTHER" id="PTHR32071">
    <property type="entry name" value="TRANSCRIPTIONAL REGULATORY PROTEIN"/>
    <property type="match status" value="1"/>
</dbReference>
<evidence type="ECO:0000256" key="2">
    <source>
        <dbReference type="ARBA" id="ARBA00022840"/>
    </source>
</evidence>
<dbReference type="InterPro" id="IPR002197">
    <property type="entry name" value="HTH_Fis"/>
</dbReference>
<dbReference type="PROSITE" id="PS50045">
    <property type="entry name" value="SIGMA54_INTERACT_4"/>
    <property type="match status" value="1"/>
</dbReference>
<dbReference type="Gene3D" id="1.10.10.60">
    <property type="entry name" value="Homeodomain-like"/>
    <property type="match status" value="1"/>
</dbReference>
<keyword evidence="2" id="KW-0067">ATP-binding</keyword>
<dbReference type="PROSITE" id="PS00688">
    <property type="entry name" value="SIGMA54_INTERACT_3"/>
    <property type="match status" value="1"/>
</dbReference>
<dbReference type="PANTHER" id="PTHR32071:SF21">
    <property type="entry name" value="TRANSCRIPTIONAL REGULATORY PROTEIN FLGR"/>
    <property type="match status" value="1"/>
</dbReference>
<dbReference type="SUPFAM" id="SSF46689">
    <property type="entry name" value="Homeodomain-like"/>
    <property type="match status" value="1"/>
</dbReference>
<keyword evidence="1" id="KW-0547">Nucleotide-binding</keyword>
<evidence type="ECO:0000313" key="7">
    <source>
        <dbReference type="EMBL" id="NIF21290.1"/>
    </source>
</evidence>
<dbReference type="InterPro" id="IPR027417">
    <property type="entry name" value="P-loop_NTPase"/>
</dbReference>
<accession>A0ABX0R7E2</accession>
<sequence>MNTIEAVKLSTFKKFISHDPLSVALYSFAEKVAKFNVPVIISGETGTGKECIARHIHQHAFHQPAPYVAVNCAAIPENMLEAMLFGFEKGAFTGATHRQAGKFELANGGTLLLDEIGDLPYALQAKLLRVLQEKTVERLGSHQSIALQVRLLTATNKDLLEEVNQGRFREDLYYRLAVINLEIPPLRARRLDILPLATLFLQRYSQGLSVLPRFTVEAQRKMFEHAWPGNVRELENRVQRGIVLSSDGTISAALLGLDEKSGVFAADAILSHTVPQRRARRIREHGRAAESQYILDLLSRFQGNKTKTAESLGITTRALRYRLASLRQQGISLEEGLNSGR</sequence>
<dbReference type="InterPro" id="IPR058031">
    <property type="entry name" value="AAA_lid_NorR"/>
</dbReference>
<dbReference type="CDD" id="cd00009">
    <property type="entry name" value="AAA"/>
    <property type="match status" value="1"/>
</dbReference>
<name>A0ABX0R7E2_9GAMM</name>
<keyword evidence="5" id="KW-0804">Transcription</keyword>
<protein>
    <submittedName>
        <fullName evidence="7">Sigma-54-dependent Fis family transcriptional regulator</fullName>
    </submittedName>
</protein>
<dbReference type="InterPro" id="IPR002078">
    <property type="entry name" value="Sigma_54_int"/>
</dbReference>
<dbReference type="Pfam" id="PF00158">
    <property type="entry name" value="Sigma54_activat"/>
    <property type="match status" value="1"/>
</dbReference>
<dbReference type="PROSITE" id="PS00675">
    <property type="entry name" value="SIGMA54_INTERACT_1"/>
    <property type="match status" value="1"/>
</dbReference>
<keyword evidence="8" id="KW-1185">Reference proteome</keyword>
<evidence type="ECO:0000313" key="8">
    <source>
        <dbReference type="Proteomes" id="UP001515683"/>
    </source>
</evidence>
<dbReference type="InterPro" id="IPR025944">
    <property type="entry name" value="Sigma_54_int_dom_CS"/>
</dbReference>